<dbReference type="SUPFAM" id="SSF158668">
    <property type="entry name" value="MtlR-like"/>
    <property type="match status" value="1"/>
</dbReference>
<sequence>MGMSHELAEGFATKLNSIEDPIAAVVTIHLYTEYWVDLIIKNKTKTSSKILRWNYLNKLELIFNMDLIPEKLYQNLVKLNKLRNKCAHNLNYRFNDLNYRDYNLDYVRDEIKELNSEDTLLNINIIGLATFAWINDLARKELNLEEEPI</sequence>
<comment type="caution">
    <text evidence="1">The sequence shown here is derived from an EMBL/GenBank/DDBJ whole genome shotgun (WGS) entry which is preliminary data.</text>
</comment>
<evidence type="ECO:0000313" key="1">
    <source>
        <dbReference type="EMBL" id="MFC7747320.1"/>
    </source>
</evidence>
<reference evidence="2" key="1">
    <citation type="journal article" date="2019" name="Int. J. Syst. Evol. Microbiol.">
        <title>The Global Catalogue of Microorganisms (GCM) 10K type strain sequencing project: providing services to taxonomists for standard genome sequencing and annotation.</title>
        <authorList>
            <consortium name="The Broad Institute Genomics Platform"/>
            <consortium name="The Broad Institute Genome Sequencing Center for Infectious Disease"/>
            <person name="Wu L."/>
            <person name="Ma J."/>
        </authorList>
    </citation>
    <scope>NUCLEOTIDE SEQUENCE [LARGE SCALE GENOMIC DNA]</scope>
    <source>
        <strain evidence="2">JCM 30234</strain>
    </source>
</reference>
<proteinExistence type="predicted"/>
<dbReference type="Gene3D" id="1.20.120.330">
    <property type="entry name" value="Nucleotidyltransferases domain 2"/>
    <property type="match status" value="1"/>
</dbReference>
<keyword evidence="2" id="KW-1185">Reference proteome</keyword>
<name>A0ABW2UXM8_9BACI</name>
<dbReference type="RefSeq" id="WP_382358839.1">
    <property type="nucleotide sequence ID" value="NZ_JBHTGR010000021.1"/>
</dbReference>
<accession>A0ABW2UXM8</accession>
<organism evidence="1 2">
    <name type="scientific">Lentibacillus kimchii</name>
    <dbReference type="NCBI Taxonomy" id="1542911"/>
    <lineage>
        <taxon>Bacteria</taxon>
        <taxon>Bacillati</taxon>
        <taxon>Bacillota</taxon>
        <taxon>Bacilli</taxon>
        <taxon>Bacillales</taxon>
        <taxon>Bacillaceae</taxon>
        <taxon>Lentibacillus</taxon>
    </lineage>
</organism>
<dbReference type="EMBL" id="JBHTGR010000021">
    <property type="protein sequence ID" value="MFC7747320.1"/>
    <property type="molecule type" value="Genomic_DNA"/>
</dbReference>
<gene>
    <name evidence="1" type="ORF">ACFQU8_08745</name>
</gene>
<evidence type="ECO:0000313" key="2">
    <source>
        <dbReference type="Proteomes" id="UP001596620"/>
    </source>
</evidence>
<protein>
    <submittedName>
        <fullName evidence="1">Uncharacterized protein</fullName>
    </submittedName>
</protein>
<dbReference type="InterPro" id="IPR038026">
    <property type="entry name" value="MtlR-like_sf"/>
</dbReference>
<dbReference type="Proteomes" id="UP001596620">
    <property type="component" value="Unassembled WGS sequence"/>
</dbReference>